<dbReference type="Gene3D" id="2.60.120.620">
    <property type="entry name" value="q2cbj1_9rhob like domain"/>
    <property type="match status" value="1"/>
</dbReference>
<organism evidence="1">
    <name type="scientific">marine metagenome</name>
    <dbReference type="NCBI Taxonomy" id="408172"/>
    <lineage>
        <taxon>unclassified sequences</taxon>
        <taxon>metagenomes</taxon>
        <taxon>ecological metagenomes</taxon>
    </lineage>
</organism>
<evidence type="ECO:0008006" key="2">
    <source>
        <dbReference type="Google" id="ProtNLM"/>
    </source>
</evidence>
<name>A0A382GLQ3_9ZZZZ</name>
<gene>
    <name evidence="1" type="ORF">METZ01_LOCUS228914</name>
</gene>
<accession>A0A382GLQ3</accession>
<sequence>METYDCKPTLTDTQVLEFCKQGFLMLESVVPHAINQRTSEFIEKHGHLPLLKEDWFVKNVFQNSQAAGAVRSLLGRNFALPIGMANHQIECPESAQNWHRDGGSRYSPELNHLQVFYYPQDTPAEMGPTEILPGSHFFFCLQSWMGHYGSIRGGVKTIAPAGSIFLTVYSIWHRRSASIACNIRNMLKYCYWRTVPPQRDWIIEPDFDFGHDHSPSYRLETPNFRQQFRDWYDVAEMFYWLCDKTNDFQRKLGGDGWPPGYPILWKPEGFRRFQVKELE</sequence>
<dbReference type="SUPFAM" id="SSF51197">
    <property type="entry name" value="Clavaminate synthase-like"/>
    <property type="match status" value="1"/>
</dbReference>
<dbReference type="EMBL" id="UINC01056252">
    <property type="protein sequence ID" value="SVB76060.1"/>
    <property type="molecule type" value="Genomic_DNA"/>
</dbReference>
<dbReference type="AlphaFoldDB" id="A0A382GLQ3"/>
<proteinExistence type="predicted"/>
<evidence type="ECO:0000313" key="1">
    <source>
        <dbReference type="EMBL" id="SVB76060.1"/>
    </source>
</evidence>
<protein>
    <recommendedName>
        <fullName evidence="2">Phytanoyl-CoA dioxygenase</fullName>
    </recommendedName>
</protein>
<reference evidence="1" key="1">
    <citation type="submission" date="2018-05" db="EMBL/GenBank/DDBJ databases">
        <authorList>
            <person name="Lanie J.A."/>
            <person name="Ng W.-L."/>
            <person name="Kazmierczak K.M."/>
            <person name="Andrzejewski T.M."/>
            <person name="Davidsen T.M."/>
            <person name="Wayne K.J."/>
            <person name="Tettelin H."/>
            <person name="Glass J.I."/>
            <person name="Rusch D."/>
            <person name="Podicherti R."/>
            <person name="Tsui H.-C.T."/>
            <person name="Winkler M.E."/>
        </authorList>
    </citation>
    <scope>NUCLEOTIDE SEQUENCE</scope>
</reference>